<dbReference type="FunFam" id="2.40.10.10:FF:000002">
    <property type="entry name" value="Transmembrane protease serine"/>
    <property type="match status" value="1"/>
</dbReference>
<organism evidence="6 7">
    <name type="scientific">Ignelater luminosus</name>
    <name type="common">Cucubano</name>
    <name type="synonym">Pyrophorus luminosus</name>
    <dbReference type="NCBI Taxonomy" id="2038154"/>
    <lineage>
        <taxon>Eukaryota</taxon>
        <taxon>Metazoa</taxon>
        <taxon>Ecdysozoa</taxon>
        <taxon>Arthropoda</taxon>
        <taxon>Hexapoda</taxon>
        <taxon>Insecta</taxon>
        <taxon>Pterygota</taxon>
        <taxon>Neoptera</taxon>
        <taxon>Endopterygota</taxon>
        <taxon>Coleoptera</taxon>
        <taxon>Polyphaga</taxon>
        <taxon>Elateriformia</taxon>
        <taxon>Elateroidea</taxon>
        <taxon>Elateridae</taxon>
        <taxon>Agrypninae</taxon>
        <taxon>Pyrophorini</taxon>
        <taxon>Ignelater</taxon>
    </lineage>
</organism>
<dbReference type="GO" id="GO:0004252">
    <property type="term" value="F:serine-type endopeptidase activity"/>
    <property type="evidence" value="ECO:0007669"/>
    <property type="project" value="InterPro"/>
</dbReference>
<protein>
    <recommendedName>
        <fullName evidence="5">Peptidase S1 domain-containing protein</fullName>
    </recommendedName>
</protein>
<dbReference type="PANTHER" id="PTHR24252">
    <property type="entry name" value="ACROSIN-RELATED"/>
    <property type="match status" value="1"/>
</dbReference>
<evidence type="ECO:0000313" key="7">
    <source>
        <dbReference type="Proteomes" id="UP000801492"/>
    </source>
</evidence>
<dbReference type="EMBL" id="VTPC01090050">
    <property type="protein sequence ID" value="KAF2884868.1"/>
    <property type="molecule type" value="Genomic_DNA"/>
</dbReference>
<keyword evidence="4" id="KW-0732">Signal</keyword>
<feature type="signal peptide" evidence="4">
    <location>
        <begin position="1"/>
        <end position="21"/>
    </location>
</feature>
<evidence type="ECO:0000313" key="6">
    <source>
        <dbReference type="EMBL" id="KAF2884868.1"/>
    </source>
</evidence>
<dbReference type="InterPro" id="IPR043504">
    <property type="entry name" value="Peptidase_S1_PA_chymotrypsin"/>
</dbReference>
<dbReference type="InterPro" id="IPR001254">
    <property type="entry name" value="Trypsin_dom"/>
</dbReference>
<comment type="similarity">
    <text evidence="2">Belongs to the peptidase S1 family. CLIP subfamily.</text>
</comment>
<feature type="chain" id="PRO_5035461796" description="Peptidase S1 domain-containing protein" evidence="4">
    <location>
        <begin position="22"/>
        <end position="342"/>
    </location>
</feature>
<evidence type="ECO:0000256" key="3">
    <source>
        <dbReference type="SAM" id="MobiDB-lite"/>
    </source>
</evidence>
<sequence>MFRKHIAYFLLISSIFVTVLAQGNVGDVCRMRITGVQGICKLVSDCPQVQELAANGVTPTLCNIPFLSNTYIVCCEGAQNTVSNTAQPNENSFLNTDGGFVFPVDSDNPPPRRPIQPSSRSKSEEKCVEYTKSVTGIVSAAPLTIDPDQIVSVPIEKCENAGISLIVGGEPASAGEFPFMASKSYLLPASYNDIALLRLASQVVFTQFIRPACLWSRKQLDTTKTIATGWGRIGVADDLSDKLLKVELNVFDNSLCSKRYSSSRKLPQGIVSTMLCAGKLEGGKDTCQGDSGGPLLAQNEKNRCIFHIVGITSFGKGCGGPNLPAIYTRISEYVPWIENIIW</sequence>
<dbReference type="InterPro" id="IPR001314">
    <property type="entry name" value="Peptidase_S1A"/>
</dbReference>
<dbReference type="Gene3D" id="2.40.10.10">
    <property type="entry name" value="Trypsin-like serine proteases"/>
    <property type="match status" value="1"/>
</dbReference>
<keyword evidence="7" id="KW-1185">Reference proteome</keyword>
<proteinExistence type="inferred from homology"/>
<dbReference type="InterPro" id="IPR033116">
    <property type="entry name" value="TRYPSIN_SER"/>
</dbReference>
<dbReference type="Pfam" id="PF00089">
    <property type="entry name" value="Trypsin"/>
    <property type="match status" value="1"/>
</dbReference>
<reference evidence="6" key="1">
    <citation type="submission" date="2019-08" db="EMBL/GenBank/DDBJ databases">
        <title>The genome of the North American firefly Photinus pyralis.</title>
        <authorList>
            <consortium name="Photinus pyralis genome working group"/>
            <person name="Fallon T.R."/>
            <person name="Sander Lower S.E."/>
            <person name="Weng J.-K."/>
        </authorList>
    </citation>
    <scope>NUCLEOTIDE SEQUENCE</scope>
    <source>
        <strain evidence="6">TRF0915ILg1</strain>
        <tissue evidence="6">Whole body</tissue>
    </source>
</reference>
<dbReference type="PRINTS" id="PR00722">
    <property type="entry name" value="CHYMOTRYPSIN"/>
</dbReference>
<dbReference type="SMART" id="SM00020">
    <property type="entry name" value="Tryp_SPc"/>
    <property type="match status" value="1"/>
</dbReference>
<evidence type="ECO:0000256" key="4">
    <source>
        <dbReference type="SAM" id="SignalP"/>
    </source>
</evidence>
<comment type="caution">
    <text evidence="6">The sequence shown here is derived from an EMBL/GenBank/DDBJ whole genome shotgun (WGS) entry which is preliminary data.</text>
</comment>
<dbReference type="AlphaFoldDB" id="A0A8K0CI05"/>
<feature type="region of interest" description="Disordered" evidence="3">
    <location>
        <begin position="103"/>
        <end position="125"/>
    </location>
</feature>
<evidence type="ECO:0000259" key="5">
    <source>
        <dbReference type="PROSITE" id="PS50240"/>
    </source>
</evidence>
<evidence type="ECO:0000256" key="2">
    <source>
        <dbReference type="ARBA" id="ARBA00024195"/>
    </source>
</evidence>
<dbReference type="PROSITE" id="PS00135">
    <property type="entry name" value="TRYPSIN_SER"/>
    <property type="match status" value="1"/>
</dbReference>
<accession>A0A8K0CI05</accession>
<dbReference type="PANTHER" id="PTHR24252:SF7">
    <property type="entry name" value="HYALIN"/>
    <property type="match status" value="1"/>
</dbReference>
<dbReference type="SUPFAM" id="SSF50494">
    <property type="entry name" value="Trypsin-like serine proteases"/>
    <property type="match status" value="1"/>
</dbReference>
<name>A0A8K0CI05_IGNLU</name>
<gene>
    <name evidence="6" type="ORF">ILUMI_21287</name>
</gene>
<dbReference type="OrthoDB" id="6339452at2759"/>
<dbReference type="CDD" id="cd00190">
    <property type="entry name" value="Tryp_SPc"/>
    <property type="match status" value="1"/>
</dbReference>
<dbReference type="Proteomes" id="UP000801492">
    <property type="component" value="Unassembled WGS sequence"/>
</dbReference>
<feature type="domain" description="Peptidase S1" evidence="5">
    <location>
        <begin position="96"/>
        <end position="342"/>
    </location>
</feature>
<evidence type="ECO:0000256" key="1">
    <source>
        <dbReference type="ARBA" id="ARBA00023157"/>
    </source>
</evidence>
<keyword evidence="1" id="KW-1015">Disulfide bond</keyword>
<dbReference type="GO" id="GO:0006508">
    <property type="term" value="P:proteolysis"/>
    <property type="evidence" value="ECO:0007669"/>
    <property type="project" value="InterPro"/>
</dbReference>
<dbReference type="PROSITE" id="PS50240">
    <property type="entry name" value="TRYPSIN_DOM"/>
    <property type="match status" value="1"/>
</dbReference>
<dbReference type="InterPro" id="IPR009003">
    <property type="entry name" value="Peptidase_S1_PA"/>
</dbReference>